<evidence type="ECO:0000313" key="2">
    <source>
        <dbReference type="EnsemblPlants" id="OB06G32590.1"/>
    </source>
</evidence>
<protein>
    <submittedName>
        <fullName evidence="2">Uncharacterized protein</fullName>
    </submittedName>
</protein>
<dbReference type="Gramene" id="OB06G32590.1">
    <property type="protein sequence ID" value="OB06G32590.1"/>
    <property type="gene ID" value="OB06G32590"/>
</dbReference>
<dbReference type="Proteomes" id="UP000006038">
    <property type="component" value="Chromosome 6"/>
</dbReference>
<name>J3MGW5_ORYBR</name>
<dbReference type="HOGENOM" id="CLU_2853343_0_0_1"/>
<feature type="region of interest" description="Disordered" evidence="1">
    <location>
        <begin position="1"/>
        <end position="24"/>
    </location>
</feature>
<evidence type="ECO:0000256" key="1">
    <source>
        <dbReference type="SAM" id="MobiDB-lite"/>
    </source>
</evidence>
<proteinExistence type="predicted"/>
<organism evidence="2">
    <name type="scientific">Oryza brachyantha</name>
    <name type="common">malo sina</name>
    <dbReference type="NCBI Taxonomy" id="4533"/>
    <lineage>
        <taxon>Eukaryota</taxon>
        <taxon>Viridiplantae</taxon>
        <taxon>Streptophyta</taxon>
        <taxon>Embryophyta</taxon>
        <taxon>Tracheophyta</taxon>
        <taxon>Spermatophyta</taxon>
        <taxon>Magnoliopsida</taxon>
        <taxon>Liliopsida</taxon>
        <taxon>Poales</taxon>
        <taxon>Poaceae</taxon>
        <taxon>BOP clade</taxon>
        <taxon>Oryzoideae</taxon>
        <taxon>Oryzeae</taxon>
        <taxon>Oryzinae</taxon>
        <taxon>Oryza</taxon>
    </lineage>
</organism>
<reference evidence="2" key="2">
    <citation type="submission" date="2013-04" db="UniProtKB">
        <authorList>
            <consortium name="EnsemblPlants"/>
        </authorList>
    </citation>
    <scope>IDENTIFICATION</scope>
</reference>
<sequence>MTKLSSGHCKLGRQGLAGSKGQASYSGSLTLNYQQLDSYSGSLLLALASKHPHLHQITTEGSRAL</sequence>
<evidence type="ECO:0000313" key="3">
    <source>
        <dbReference type="Proteomes" id="UP000006038"/>
    </source>
</evidence>
<reference evidence="2" key="1">
    <citation type="journal article" date="2013" name="Nat. Commun.">
        <title>Whole-genome sequencing of Oryza brachyantha reveals mechanisms underlying Oryza genome evolution.</title>
        <authorList>
            <person name="Chen J."/>
            <person name="Huang Q."/>
            <person name="Gao D."/>
            <person name="Wang J."/>
            <person name="Lang Y."/>
            <person name="Liu T."/>
            <person name="Li B."/>
            <person name="Bai Z."/>
            <person name="Luis Goicoechea J."/>
            <person name="Liang C."/>
            <person name="Chen C."/>
            <person name="Zhang W."/>
            <person name="Sun S."/>
            <person name="Liao Y."/>
            <person name="Zhang X."/>
            <person name="Yang L."/>
            <person name="Song C."/>
            <person name="Wang M."/>
            <person name="Shi J."/>
            <person name="Liu G."/>
            <person name="Liu J."/>
            <person name="Zhou H."/>
            <person name="Zhou W."/>
            <person name="Yu Q."/>
            <person name="An N."/>
            <person name="Chen Y."/>
            <person name="Cai Q."/>
            <person name="Wang B."/>
            <person name="Liu B."/>
            <person name="Min J."/>
            <person name="Huang Y."/>
            <person name="Wu H."/>
            <person name="Li Z."/>
            <person name="Zhang Y."/>
            <person name="Yin Y."/>
            <person name="Song W."/>
            <person name="Jiang J."/>
            <person name="Jackson S.A."/>
            <person name="Wing R.A."/>
            <person name="Wang J."/>
            <person name="Chen M."/>
        </authorList>
    </citation>
    <scope>NUCLEOTIDE SEQUENCE [LARGE SCALE GENOMIC DNA]</scope>
    <source>
        <strain evidence="2">cv. IRGC 101232</strain>
    </source>
</reference>
<keyword evidence="3" id="KW-1185">Reference proteome</keyword>
<dbReference type="AlphaFoldDB" id="J3MGW5"/>
<dbReference type="EnsemblPlants" id="OB06G32590.1">
    <property type="protein sequence ID" value="OB06G32590.1"/>
    <property type="gene ID" value="OB06G32590"/>
</dbReference>
<accession>J3MGW5</accession>